<evidence type="ECO:0000313" key="7">
    <source>
        <dbReference type="Proteomes" id="UP000189810"/>
    </source>
</evidence>
<dbReference type="CDD" id="cd00613">
    <property type="entry name" value="GDC-P"/>
    <property type="match status" value="1"/>
</dbReference>
<reference evidence="6 7" key="1">
    <citation type="submission" date="2016-11" db="EMBL/GenBank/DDBJ databases">
        <authorList>
            <person name="Jaros S."/>
            <person name="Januszkiewicz K."/>
            <person name="Wedrychowicz H."/>
        </authorList>
    </citation>
    <scope>NUCLEOTIDE SEQUENCE [LARGE SCALE GENOMIC DNA]</scope>
    <source>
        <strain evidence="6 7">DSM 19557</strain>
    </source>
</reference>
<gene>
    <name evidence="4" type="primary">gcvPA</name>
    <name evidence="6" type="ORF">SAMN05444391_1390</name>
</gene>
<evidence type="ECO:0000256" key="1">
    <source>
        <dbReference type="ARBA" id="ARBA00003788"/>
    </source>
</evidence>
<sequence>MYIPHGQEDTKKAFNLLGISSFEELYSHIDPTLLVKPDIRQDPLSEEEIRRFFKELEGKNRSLVCFAGFGAYDRIVPSVIWQILNRGEFLTSYTPYQPEASQGTLQAIFEYQTLICELTGMDVANASVYDGATALSEAILMVKSAKTNADSLLLSEGVNPLYRDVVRTYITARQDEIDLAPLSKEGTTDLERLEELLKSKKVYALAIQQPNFLGYVENVQEISKIAREYEVPLIVVADPVALAVLKPPNEAHVVVGEGQQLGIPLNFGGPYVGFFATKMEYLRRIPGRLVGMGEDVEGKRAFLLVLQTREQHIRRERATSNICTNQNLMAIANVIYLSLLGKEGLIEVAKQSLSKALYLKQKLLELGFEEPYTGKHLWEYPLRHPRIKELRQKALKAGFLFGVDLSPFGYRDTILLATTEKRTKQEIDRLVEVLKDG</sequence>
<dbReference type="GO" id="GO:0004375">
    <property type="term" value="F:glycine dehydrogenase (decarboxylating) activity"/>
    <property type="evidence" value="ECO:0007669"/>
    <property type="project" value="UniProtKB-EC"/>
</dbReference>
<dbReference type="HAMAP" id="MF_00712">
    <property type="entry name" value="GcvPA"/>
    <property type="match status" value="1"/>
</dbReference>
<dbReference type="AlphaFoldDB" id="A0A1M6TBY7"/>
<dbReference type="InterPro" id="IPR023010">
    <property type="entry name" value="GcvPA"/>
</dbReference>
<evidence type="ECO:0000259" key="5">
    <source>
        <dbReference type="Pfam" id="PF02347"/>
    </source>
</evidence>
<dbReference type="Pfam" id="PF02347">
    <property type="entry name" value="GDC-P"/>
    <property type="match status" value="1"/>
</dbReference>
<dbReference type="PANTHER" id="PTHR42806:SF1">
    <property type="entry name" value="GLYCINE DEHYDROGENASE (DECARBOXYLATING)"/>
    <property type="match status" value="1"/>
</dbReference>
<feature type="domain" description="Glycine cleavage system P-protein N-terminal" evidence="5">
    <location>
        <begin position="2"/>
        <end position="434"/>
    </location>
</feature>
<comment type="function">
    <text evidence="1 4">The glycine cleavage system catalyzes the degradation of glycine. The P protein binds the alpha-amino group of glycine through its pyridoxal phosphate cofactor; CO(2) is released and the remaining methylamine moiety is then transferred to the lipoamide cofactor of the H protein.</text>
</comment>
<proteinExistence type="inferred from homology"/>
<keyword evidence="7" id="KW-1185">Reference proteome</keyword>
<dbReference type="GO" id="GO:0009116">
    <property type="term" value="P:nucleoside metabolic process"/>
    <property type="evidence" value="ECO:0007669"/>
    <property type="project" value="InterPro"/>
</dbReference>
<dbReference type="InterPro" id="IPR015421">
    <property type="entry name" value="PyrdxlP-dep_Trfase_major"/>
</dbReference>
<dbReference type="NCBIfam" id="NF001696">
    <property type="entry name" value="PRK00451.1"/>
    <property type="match status" value="1"/>
</dbReference>
<dbReference type="InterPro" id="IPR049315">
    <property type="entry name" value="GDC-P_N"/>
</dbReference>
<dbReference type="Gene3D" id="3.40.640.10">
    <property type="entry name" value="Type I PLP-dependent aspartate aminotransferase-like (Major domain)"/>
    <property type="match status" value="1"/>
</dbReference>
<evidence type="ECO:0000313" key="6">
    <source>
        <dbReference type="EMBL" id="SHK54490.1"/>
    </source>
</evidence>
<accession>A0A1M6TBY7</accession>
<organism evidence="6 7">
    <name type="scientific">Thermocrinis minervae</name>
    <dbReference type="NCBI Taxonomy" id="381751"/>
    <lineage>
        <taxon>Bacteria</taxon>
        <taxon>Pseudomonadati</taxon>
        <taxon>Aquificota</taxon>
        <taxon>Aquificia</taxon>
        <taxon>Aquificales</taxon>
        <taxon>Aquificaceae</taxon>
        <taxon>Thermocrinis</taxon>
    </lineage>
</organism>
<dbReference type="STRING" id="381751.SAMN05444391_1390"/>
<evidence type="ECO:0000256" key="2">
    <source>
        <dbReference type="ARBA" id="ARBA00023002"/>
    </source>
</evidence>
<dbReference type="OrthoDB" id="9771867at2"/>
<name>A0A1M6TBY7_9AQUI</name>
<dbReference type="EC" id="1.4.4.2" evidence="4"/>
<dbReference type="Proteomes" id="UP000189810">
    <property type="component" value="Chromosome I"/>
</dbReference>
<dbReference type="SUPFAM" id="SSF53383">
    <property type="entry name" value="PLP-dependent transferases"/>
    <property type="match status" value="1"/>
</dbReference>
<dbReference type="PANTHER" id="PTHR42806">
    <property type="entry name" value="GLYCINE CLEAVAGE SYSTEM P-PROTEIN"/>
    <property type="match status" value="1"/>
</dbReference>
<dbReference type="InterPro" id="IPR020581">
    <property type="entry name" value="GDC_P"/>
</dbReference>
<dbReference type="PIRSF" id="PIRSF006815">
    <property type="entry name" value="GcvPA"/>
    <property type="match status" value="1"/>
</dbReference>
<dbReference type="Gene3D" id="3.90.1150.10">
    <property type="entry name" value="Aspartate Aminotransferase, domain 1"/>
    <property type="match status" value="1"/>
</dbReference>
<dbReference type="GO" id="GO:0019464">
    <property type="term" value="P:glycine decarboxylation via glycine cleavage system"/>
    <property type="evidence" value="ECO:0007669"/>
    <property type="project" value="UniProtKB-UniRule"/>
</dbReference>
<comment type="subunit">
    <text evidence="4">The glycine cleavage system is composed of four proteins: P, T, L and H. In this organism, the P 'protein' is a heterodimer of two subunits.</text>
</comment>
<comment type="similarity">
    <text evidence="4">Belongs to the GcvP family. N-terminal subunit subfamily.</text>
</comment>
<evidence type="ECO:0000256" key="4">
    <source>
        <dbReference type="HAMAP-Rule" id="MF_00712"/>
    </source>
</evidence>
<dbReference type="InterPro" id="IPR015422">
    <property type="entry name" value="PyrdxlP-dep_Trfase_small"/>
</dbReference>
<comment type="catalytic activity">
    <reaction evidence="3 4">
        <text>N(6)-[(R)-lipoyl]-L-lysyl-[glycine-cleavage complex H protein] + glycine + H(+) = N(6)-[(R)-S(8)-aminomethyldihydrolipoyl]-L-lysyl-[glycine-cleavage complex H protein] + CO2</text>
        <dbReference type="Rhea" id="RHEA:24304"/>
        <dbReference type="Rhea" id="RHEA-COMP:10494"/>
        <dbReference type="Rhea" id="RHEA-COMP:10495"/>
        <dbReference type="ChEBI" id="CHEBI:15378"/>
        <dbReference type="ChEBI" id="CHEBI:16526"/>
        <dbReference type="ChEBI" id="CHEBI:57305"/>
        <dbReference type="ChEBI" id="CHEBI:83099"/>
        <dbReference type="ChEBI" id="CHEBI:83143"/>
        <dbReference type="EC" id="1.4.4.2"/>
    </reaction>
</comment>
<dbReference type="InterPro" id="IPR015424">
    <property type="entry name" value="PyrdxlP-dep_Trfase"/>
</dbReference>
<dbReference type="RefSeq" id="WP_079654481.1">
    <property type="nucleotide sequence ID" value="NZ_LT670846.1"/>
</dbReference>
<dbReference type="EMBL" id="LT670846">
    <property type="protein sequence ID" value="SHK54490.1"/>
    <property type="molecule type" value="Genomic_DNA"/>
</dbReference>
<evidence type="ECO:0000256" key="3">
    <source>
        <dbReference type="ARBA" id="ARBA00049026"/>
    </source>
</evidence>
<protein>
    <recommendedName>
        <fullName evidence="4">Probable glycine dehydrogenase (decarboxylating) subunit 1</fullName>
        <ecNumber evidence="4">1.4.4.2</ecNumber>
    </recommendedName>
    <alternativeName>
        <fullName evidence="4">Glycine cleavage system P-protein subunit 1</fullName>
    </alternativeName>
    <alternativeName>
        <fullName evidence="4">Glycine decarboxylase subunit 1</fullName>
    </alternativeName>
    <alternativeName>
        <fullName evidence="4">Glycine dehydrogenase (aminomethyl-transferring) subunit 1</fullName>
    </alternativeName>
</protein>
<keyword evidence="2 4" id="KW-0560">Oxidoreductase</keyword>